<reference evidence="1" key="1">
    <citation type="submission" date="2019-08" db="EMBL/GenBank/DDBJ databases">
        <authorList>
            <person name="Kucharzyk K."/>
            <person name="Murdoch R.W."/>
            <person name="Higgins S."/>
            <person name="Loffler F."/>
        </authorList>
    </citation>
    <scope>NUCLEOTIDE SEQUENCE</scope>
</reference>
<evidence type="ECO:0000313" key="1">
    <source>
        <dbReference type="EMBL" id="MPM45484.1"/>
    </source>
</evidence>
<protein>
    <submittedName>
        <fullName evidence="1">Uncharacterized protein</fullName>
    </submittedName>
</protein>
<dbReference type="AlphaFoldDB" id="A0A645A6V1"/>
<name>A0A645A6V1_9ZZZZ</name>
<accession>A0A645A6V1</accession>
<gene>
    <name evidence="1" type="ORF">SDC9_92171</name>
</gene>
<proteinExistence type="predicted"/>
<comment type="caution">
    <text evidence="1">The sequence shown here is derived from an EMBL/GenBank/DDBJ whole genome shotgun (WGS) entry which is preliminary data.</text>
</comment>
<organism evidence="1">
    <name type="scientific">bioreactor metagenome</name>
    <dbReference type="NCBI Taxonomy" id="1076179"/>
    <lineage>
        <taxon>unclassified sequences</taxon>
        <taxon>metagenomes</taxon>
        <taxon>ecological metagenomes</taxon>
    </lineage>
</organism>
<dbReference type="EMBL" id="VSSQ01010891">
    <property type="protein sequence ID" value="MPM45484.1"/>
    <property type="molecule type" value="Genomic_DNA"/>
</dbReference>
<sequence>MSKFTCKAIVAVHHLSVHHNPTSYTGSESDYNKVFHSAGCPVCHFTDGCRIGIVGKRHGNTYSVFQHLCKRNNSFPTKVGSKFDTSGEIVAVGCSGSNSFDLIFGGNILDHIFNHLAQFIQVVFHFSMLSRFQTSAT</sequence>